<dbReference type="PANTHER" id="PTHR33653">
    <property type="entry name" value="RIBONUCLEASE VAPC2"/>
    <property type="match status" value="1"/>
</dbReference>
<evidence type="ECO:0000256" key="7">
    <source>
        <dbReference type="ARBA" id="ARBA00038093"/>
    </source>
</evidence>
<dbReference type="GO" id="GO:0016787">
    <property type="term" value="F:hydrolase activity"/>
    <property type="evidence" value="ECO:0007669"/>
    <property type="project" value="UniProtKB-KW"/>
</dbReference>
<comment type="function">
    <text evidence="8">Toxic component of a toxin-antitoxin (TA) system. An RNase.</text>
</comment>
<keyword evidence="8" id="KW-0800">Toxin</keyword>
<keyword evidence="3 8" id="KW-0540">Nuclease</keyword>
<evidence type="ECO:0000313" key="10">
    <source>
        <dbReference type="EMBL" id="SOB80624.1"/>
    </source>
</evidence>
<feature type="domain" description="PIN" evidence="9">
    <location>
        <begin position="4"/>
        <end position="129"/>
    </location>
</feature>
<dbReference type="OrthoDB" id="32625at2"/>
<gene>
    <name evidence="8" type="primary">vapC</name>
    <name evidence="10" type="ORF">SAMN06297144_1155</name>
</gene>
<evidence type="ECO:0000313" key="11">
    <source>
        <dbReference type="Proteomes" id="UP000219494"/>
    </source>
</evidence>
<protein>
    <recommendedName>
        <fullName evidence="8">Ribonuclease VapC</fullName>
        <shortName evidence="8">RNase VapC</shortName>
        <ecNumber evidence="8">3.1.-.-</ecNumber>
    </recommendedName>
    <alternativeName>
        <fullName evidence="8">Toxin VapC</fullName>
    </alternativeName>
</protein>
<evidence type="ECO:0000256" key="1">
    <source>
        <dbReference type="ARBA" id="ARBA00001946"/>
    </source>
</evidence>
<keyword evidence="11" id="KW-1185">Reference proteome</keyword>
<dbReference type="GO" id="GO:0004540">
    <property type="term" value="F:RNA nuclease activity"/>
    <property type="evidence" value="ECO:0007669"/>
    <property type="project" value="InterPro"/>
</dbReference>
<organism evidence="10 11">
    <name type="scientific">Sphingomonas guangdongensis</name>
    <dbReference type="NCBI Taxonomy" id="1141890"/>
    <lineage>
        <taxon>Bacteria</taxon>
        <taxon>Pseudomonadati</taxon>
        <taxon>Pseudomonadota</taxon>
        <taxon>Alphaproteobacteria</taxon>
        <taxon>Sphingomonadales</taxon>
        <taxon>Sphingomonadaceae</taxon>
        <taxon>Sphingomonas</taxon>
    </lineage>
</organism>
<reference evidence="10 11" key="1">
    <citation type="submission" date="2017-07" db="EMBL/GenBank/DDBJ databases">
        <authorList>
            <person name="Sun Z.S."/>
            <person name="Albrecht U."/>
            <person name="Echele G."/>
            <person name="Lee C.C."/>
        </authorList>
    </citation>
    <scope>NUCLEOTIDE SEQUENCE [LARGE SCALE GENOMIC DNA]</scope>
    <source>
        <strain evidence="10 11">CGMCC 1.12672</strain>
    </source>
</reference>
<accession>A0A285QGM1</accession>
<proteinExistence type="inferred from homology"/>
<dbReference type="Gene3D" id="3.40.50.1010">
    <property type="entry name" value="5'-nuclease"/>
    <property type="match status" value="1"/>
</dbReference>
<evidence type="ECO:0000256" key="5">
    <source>
        <dbReference type="ARBA" id="ARBA00022801"/>
    </source>
</evidence>
<comment type="similarity">
    <text evidence="7 8">Belongs to the PINc/VapC protein family.</text>
</comment>
<dbReference type="InterPro" id="IPR022907">
    <property type="entry name" value="VapC_family"/>
</dbReference>
<dbReference type="HAMAP" id="MF_00265">
    <property type="entry name" value="VapC_Nob1"/>
    <property type="match status" value="1"/>
</dbReference>
<keyword evidence="2 8" id="KW-1277">Toxin-antitoxin system</keyword>
<keyword evidence="5 8" id="KW-0378">Hydrolase</keyword>
<evidence type="ECO:0000256" key="8">
    <source>
        <dbReference type="HAMAP-Rule" id="MF_00265"/>
    </source>
</evidence>
<dbReference type="Pfam" id="PF01850">
    <property type="entry name" value="PIN"/>
    <property type="match status" value="1"/>
</dbReference>
<feature type="binding site" evidence="8">
    <location>
        <position position="104"/>
    </location>
    <ligand>
        <name>Mg(2+)</name>
        <dbReference type="ChEBI" id="CHEBI:18420"/>
    </ligand>
</feature>
<dbReference type="InterPro" id="IPR050556">
    <property type="entry name" value="Type_II_TA_system_RNase"/>
</dbReference>
<dbReference type="RefSeq" id="WP_097062962.1">
    <property type="nucleotide sequence ID" value="NZ_OBMI01000001.1"/>
</dbReference>
<dbReference type="SUPFAM" id="SSF88723">
    <property type="entry name" value="PIN domain-like"/>
    <property type="match status" value="1"/>
</dbReference>
<evidence type="ECO:0000256" key="4">
    <source>
        <dbReference type="ARBA" id="ARBA00022723"/>
    </source>
</evidence>
<evidence type="ECO:0000259" key="9">
    <source>
        <dbReference type="Pfam" id="PF01850"/>
    </source>
</evidence>
<comment type="cofactor">
    <cofactor evidence="1 8">
        <name>Mg(2+)</name>
        <dbReference type="ChEBI" id="CHEBI:18420"/>
    </cofactor>
</comment>
<name>A0A285QGM1_9SPHN</name>
<evidence type="ECO:0000256" key="6">
    <source>
        <dbReference type="ARBA" id="ARBA00022842"/>
    </source>
</evidence>
<dbReference type="PANTHER" id="PTHR33653:SF1">
    <property type="entry name" value="RIBONUCLEASE VAPC2"/>
    <property type="match status" value="1"/>
</dbReference>
<dbReference type="InterPro" id="IPR029060">
    <property type="entry name" value="PIN-like_dom_sf"/>
</dbReference>
<evidence type="ECO:0000256" key="3">
    <source>
        <dbReference type="ARBA" id="ARBA00022722"/>
    </source>
</evidence>
<dbReference type="CDD" id="cd09871">
    <property type="entry name" value="PIN_MtVapC28-VapC30-like"/>
    <property type="match status" value="1"/>
</dbReference>
<dbReference type="EC" id="3.1.-.-" evidence="8"/>
<dbReference type="Proteomes" id="UP000219494">
    <property type="component" value="Unassembled WGS sequence"/>
</dbReference>
<dbReference type="InterPro" id="IPR002716">
    <property type="entry name" value="PIN_dom"/>
</dbReference>
<keyword evidence="6 8" id="KW-0460">Magnesium</keyword>
<dbReference type="GO" id="GO:0090729">
    <property type="term" value="F:toxin activity"/>
    <property type="evidence" value="ECO:0007669"/>
    <property type="project" value="UniProtKB-KW"/>
</dbReference>
<dbReference type="EMBL" id="OBMI01000001">
    <property type="protein sequence ID" value="SOB80624.1"/>
    <property type="molecule type" value="Genomic_DNA"/>
</dbReference>
<feature type="binding site" evidence="8">
    <location>
        <position position="6"/>
    </location>
    <ligand>
        <name>Mg(2+)</name>
        <dbReference type="ChEBI" id="CHEBI:18420"/>
    </ligand>
</feature>
<keyword evidence="4 8" id="KW-0479">Metal-binding</keyword>
<evidence type="ECO:0000256" key="2">
    <source>
        <dbReference type="ARBA" id="ARBA00022649"/>
    </source>
</evidence>
<sequence length="131" mass="14334">MTSFVDASVLVAIIADEADAWEQAERLRHAKDVITSPTAIWEAVVALSRSHSFDPEDARDEVEGVLHLISAVVVPIDARVGQIALEAYIRYGKGRHPARLNMGDCFAYACAKTNDATLLYKGDDFSRTDLA</sequence>
<dbReference type="GO" id="GO:0000287">
    <property type="term" value="F:magnesium ion binding"/>
    <property type="evidence" value="ECO:0007669"/>
    <property type="project" value="UniProtKB-UniRule"/>
</dbReference>
<dbReference type="AlphaFoldDB" id="A0A285QGM1"/>